<feature type="region of interest" description="Disordered" evidence="1">
    <location>
        <begin position="153"/>
        <end position="186"/>
    </location>
</feature>
<dbReference type="OrthoDB" id="4247181at2"/>
<evidence type="ECO:0008006" key="4">
    <source>
        <dbReference type="Google" id="ProtNLM"/>
    </source>
</evidence>
<reference evidence="2 3" key="1">
    <citation type="submission" date="2016-10" db="EMBL/GenBank/DDBJ databases">
        <authorList>
            <person name="de Groot N.N."/>
        </authorList>
    </citation>
    <scope>NUCLEOTIDE SEQUENCE [LARGE SCALE GENOMIC DNA]</scope>
    <source>
        <strain evidence="2 3">CGMCC 4.2022</strain>
    </source>
</reference>
<dbReference type="EMBL" id="FNIE01000005">
    <property type="protein sequence ID" value="SDN77667.1"/>
    <property type="molecule type" value="Genomic_DNA"/>
</dbReference>
<proteinExistence type="predicted"/>
<protein>
    <recommendedName>
        <fullName evidence="4">Nucleopolyhedrovirus P10 family protein</fullName>
    </recommendedName>
</protein>
<feature type="compositionally biased region" description="Low complexity" evidence="1">
    <location>
        <begin position="156"/>
        <end position="175"/>
    </location>
</feature>
<evidence type="ECO:0000313" key="2">
    <source>
        <dbReference type="EMBL" id="SDN77667.1"/>
    </source>
</evidence>
<accession>A0A1H0E5F3</accession>
<evidence type="ECO:0000313" key="3">
    <source>
        <dbReference type="Proteomes" id="UP000199341"/>
    </source>
</evidence>
<evidence type="ECO:0000256" key="1">
    <source>
        <dbReference type="SAM" id="MobiDB-lite"/>
    </source>
</evidence>
<dbReference type="RefSeq" id="WP_093784722.1">
    <property type="nucleotide sequence ID" value="NZ_FNIE01000005.1"/>
</dbReference>
<sequence length="283" mass="28636">MTVDRLADTVREQVALGRLLPLGGPGDAVWITERAAVRALRRACAGVPGVRLRTLAAGPDGPDRPDDPDGADVPVGEEAWPADRQLPAAAPLGALPHQPLRIEAAFDAAPDEPLPVSAERLREALFAAAADGVGLPVARVDLRVTGLLDGGDDAQDAAGADAEEGAQGQEGPAGEPLDDPVRAAGPVPGPTLAADRAEPLRAAVAAVPGVLRLTRELAGIAGLRVRDARPPQEPARRVQIQLATAPGFPPLDVARRAAAAAVSAAQDGARGPVTAAVVVTAVG</sequence>
<name>A0A1H0E5F3_9ACTN</name>
<organism evidence="2 3">
    <name type="scientific">Actinacidiphila guanduensis</name>
    <dbReference type="NCBI Taxonomy" id="310781"/>
    <lineage>
        <taxon>Bacteria</taxon>
        <taxon>Bacillati</taxon>
        <taxon>Actinomycetota</taxon>
        <taxon>Actinomycetes</taxon>
        <taxon>Kitasatosporales</taxon>
        <taxon>Streptomycetaceae</taxon>
        <taxon>Actinacidiphila</taxon>
    </lineage>
</organism>
<gene>
    <name evidence="2" type="ORF">SAMN05216259_105481</name>
</gene>
<dbReference type="STRING" id="310781.SAMN05216259_105481"/>
<dbReference type="Proteomes" id="UP000199341">
    <property type="component" value="Unassembled WGS sequence"/>
</dbReference>
<dbReference type="AlphaFoldDB" id="A0A1H0E5F3"/>
<feature type="region of interest" description="Disordered" evidence="1">
    <location>
        <begin position="55"/>
        <end position="74"/>
    </location>
</feature>
<keyword evidence="3" id="KW-1185">Reference proteome</keyword>